<dbReference type="GO" id="GO:0042956">
    <property type="term" value="P:maltodextrin transmembrane transport"/>
    <property type="evidence" value="ECO:0007669"/>
    <property type="project" value="TreeGrafter"/>
</dbReference>
<dbReference type="GO" id="GO:0015768">
    <property type="term" value="P:maltose transport"/>
    <property type="evidence" value="ECO:0007669"/>
    <property type="project" value="TreeGrafter"/>
</dbReference>
<keyword evidence="7" id="KW-1185">Reference proteome</keyword>
<keyword evidence="2" id="KW-0813">Transport</keyword>
<dbReference type="EMBL" id="FOFD01000001">
    <property type="protein sequence ID" value="SEP88303.1"/>
    <property type="molecule type" value="Genomic_DNA"/>
</dbReference>
<evidence type="ECO:0000256" key="5">
    <source>
        <dbReference type="SAM" id="MobiDB-lite"/>
    </source>
</evidence>
<comment type="similarity">
    <text evidence="1">Belongs to the bacterial solute-binding protein 1 family.</text>
</comment>
<keyword evidence="3" id="KW-0762">Sugar transport</keyword>
<keyword evidence="4" id="KW-0732">Signal</keyword>
<evidence type="ECO:0000313" key="6">
    <source>
        <dbReference type="EMBL" id="SEP88303.1"/>
    </source>
</evidence>
<sequence length="398" mass="43490">MKRRPVLKGIGGALAMTSLAGCMSYFSGGDSSPLWHQFTDSEEETFESHLETFNDETDHDIDAASISNLQDQLKTTLPAGDGPMSFTWAHDWIGTQHENGNLYDASDEFDVDLGETYTEAAAQAVQWDGNVYGLPYAAETVGLMYNKEMVEEPPETVSEMVSIMEQYDGDGEYGLGYQGDAYHLSAYLQGFGGIIYDEDADELGVDSDALVEGLTFIRDNLYEHSPNDIQEDANISVFENGNAPFVVTGPWNLGGFRDAGIDVGVAPLPTPEGGEPTPYTGVQMWYLTSRLEDADDDVHDAVLNWAKWYTTTEDVVTTNAQDHAMIPVLDSVVGSDELGSDVDAFSQNVDMGMPMPASKKMDAVWEPLESAIDMVLSSGGDPQEELESAAEKIRDSWE</sequence>
<accession>A0A1H9BI55</accession>
<feature type="region of interest" description="Disordered" evidence="5">
    <location>
        <begin position="377"/>
        <end position="398"/>
    </location>
</feature>
<dbReference type="RefSeq" id="WP_090613568.1">
    <property type="nucleotide sequence ID" value="NZ_FOFD01000001.1"/>
</dbReference>
<dbReference type="PANTHER" id="PTHR30061">
    <property type="entry name" value="MALTOSE-BINDING PERIPLASMIC PROTEIN"/>
    <property type="match status" value="1"/>
</dbReference>
<gene>
    <name evidence="6" type="ORF">SAMN04489841_0749</name>
</gene>
<dbReference type="Pfam" id="PF13416">
    <property type="entry name" value="SBP_bac_8"/>
    <property type="match status" value="1"/>
</dbReference>
<dbReference type="Gene3D" id="3.40.190.10">
    <property type="entry name" value="Periplasmic binding protein-like II"/>
    <property type="match status" value="2"/>
</dbReference>
<evidence type="ECO:0000256" key="1">
    <source>
        <dbReference type="ARBA" id="ARBA00008520"/>
    </source>
</evidence>
<dbReference type="PANTHER" id="PTHR30061:SF50">
    <property type="entry name" value="MALTOSE_MALTODEXTRIN-BINDING PERIPLASMIC PROTEIN"/>
    <property type="match status" value="1"/>
</dbReference>
<reference evidence="7" key="1">
    <citation type="submission" date="2016-10" db="EMBL/GenBank/DDBJ databases">
        <authorList>
            <person name="Varghese N."/>
            <person name="Submissions S."/>
        </authorList>
    </citation>
    <scope>NUCLEOTIDE SEQUENCE [LARGE SCALE GENOMIC DNA]</scope>
    <source>
        <strain evidence="7">DSM 25055</strain>
    </source>
</reference>
<evidence type="ECO:0000313" key="7">
    <source>
        <dbReference type="Proteomes" id="UP000199114"/>
    </source>
</evidence>
<dbReference type="STRING" id="1186196.SAMN04489841_0749"/>
<dbReference type="PRINTS" id="PR00181">
    <property type="entry name" value="MALTOSEBP"/>
</dbReference>
<evidence type="ECO:0000256" key="2">
    <source>
        <dbReference type="ARBA" id="ARBA00022448"/>
    </source>
</evidence>
<dbReference type="GO" id="GO:0015144">
    <property type="term" value="F:carbohydrate transmembrane transporter activity"/>
    <property type="evidence" value="ECO:0007669"/>
    <property type="project" value="InterPro"/>
</dbReference>
<dbReference type="InterPro" id="IPR006059">
    <property type="entry name" value="SBP"/>
</dbReference>
<evidence type="ECO:0000256" key="3">
    <source>
        <dbReference type="ARBA" id="ARBA00022597"/>
    </source>
</evidence>
<dbReference type="Proteomes" id="UP000199114">
    <property type="component" value="Unassembled WGS sequence"/>
</dbReference>
<organism evidence="6 7">
    <name type="scientific">Natrinema salaciae</name>
    <dbReference type="NCBI Taxonomy" id="1186196"/>
    <lineage>
        <taxon>Archaea</taxon>
        <taxon>Methanobacteriati</taxon>
        <taxon>Methanobacteriota</taxon>
        <taxon>Stenosarchaea group</taxon>
        <taxon>Halobacteria</taxon>
        <taxon>Halobacteriales</taxon>
        <taxon>Natrialbaceae</taxon>
        <taxon>Natrinema</taxon>
    </lineage>
</organism>
<dbReference type="SUPFAM" id="SSF53850">
    <property type="entry name" value="Periplasmic binding protein-like II"/>
    <property type="match status" value="1"/>
</dbReference>
<dbReference type="PROSITE" id="PS51257">
    <property type="entry name" value="PROKAR_LIPOPROTEIN"/>
    <property type="match status" value="1"/>
</dbReference>
<dbReference type="AlphaFoldDB" id="A0A1H9BI55"/>
<feature type="compositionally biased region" description="Basic and acidic residues" evidence="5">
    <location>
        <begin position="389"/>
        <end position="398"/>
    </location>
</feature>
<proteinExistence type="inferred from homology"/>
<dbReference type="InterPro" id="IPR006060">
    <property type="entry name" value="Maltose/Cyclodextrin-bd"/>
</dbReference>
<protein>
    <submittedName>
        <fullName evidence="6">Arabinogalactan oligomer / maltooligosaccharide transport system substrate-binding protein</fullName>
    </submittedName>
</protein>
<dbReference type="GO" id="GO:1901982">
    <property type="term" value="F:maltose binding"/>
    <property type="evidence" value="ECO:0007669"/>
    <property type="project" value="TreeGrafter"/>
</dbReference>
<evidence type="ECO:0000256" key="4">
    <source>
        <dbReference type="ARBA" id="ARBA00022729"/>
    </source>
</evidence>
<name>A0A1H9BI55_9EURY</name>
<dbReference type="GO" id="GO:0055052">
    <property type="term" value="C:ATP-binding cassette (ABC) transporter complex, substrate-binding subunit-containing"/>
    <property type="evidence" value="ECO:0007669"/>
    <property type="project" value="TreeGrafter"/>
</dbReference>